<name>A0AA35SXT4_GEOBA</name>
<dbReference type="InterPro" id="IPR036291">
    <property type="entry name" value="NAD(P)-bd_dom_sf"/>
</dbReference>
<sequence length="263" mass="27652">MDLELKGKTALITGGSKGIGKAIAMALAEEGVDVAIAARSQDTLDQAAEEIRSATGRKVVAISANTTSWDDVQRMVETTVSELGGVDILVNSAAMVGGQVRGTIDDADEKDLIEDLDTKVVGYFRSIKAVVPHMRAKKWGRVISIGGVSARQSTIYGLRNAAVVHMTKTLSDQLGPDGITLNVVHPGLTLTDTINERLNNQATEQGVPRDEVNAEAGRNVAIRRLVAPEELAWLTAYLCSPKAECVTGEVIAAGGGAVGAVHQ</sequence>
<dbReference type="Pfam" id="PF13561">
    <property type="entry name" value="adh_short_C2"/>
    <property type="match status" value="1"/>
</dbReference>
<gene>
    <name evidence="4" type="ORF">GBAR_LOCUS21077</name>
</gene>
<accession>A0AA35SXT4</accession>
<evidence type="ECO:0000256" key="2">
    <source>
        <dbReference type="ARBA" id="ARBA00012948"/>
    </source>
</evidence>
<dbReference type="GO" id="GO:0004316">
    <property type="term" value="F:3-oxoacyl-[acyl-carrier-protein] reductase (NADPH) activity"/>
    <property type="evidence" value="ECO:0007669"/>
    <property type="project" value="UniProtKB-EC"/>
</dbReference>
<organism evidence="4 5">
    <name type="scientific">Geodia barretti</name>
    <name type="common">Barrett's horny sponge</name>
    <dbReference type="NCBI Taxonomy" id="519541"/>
    <lineage>
        <taxon>Eukaryota</taxon>
        <taxon>Metazoa</taxon>
        <taxon>Porifera</taxon>
        <taxon>Demospongiae</taxon>
        <taxon>Heteroscleromorpha</taxon>
        <taxon>Tetractinellida</taxon>
        <taxon>Astrophorina</taxon>
        <taxon>Geodiidae</taxon>
        <taxon>Geodia</taxon>
    </lineage>
</organism>
<dbReference type="EMBL" id="CASHTH010002955">
    <property type="protein sequence ID" value="CAI8037664.1"/>
    <property type="molecule type" value="Genomic_DNA"/>
</dbReference>
<reference evidence="4" key="1">
    <citation type="submission" date="2023-03" db="EMBL/GenBank/DDBJ databases">
        <authorList>
            <person name="Steffen K."/>
            <person name="Cardenas P."/>
        </authorList>
    </citation>
    <scope>NUCLEOTIDE SEQUENCE</scope>
</reference>
<dbReference type="EC" id="1.1.1.100" evidence="2"/>
<dbReference type="FunFam" id="3.40.50.720:FF:000084">
    <property type="entry name" value="Short-chain dehydrogenase reductase"/>
    <property type="match status" value="1"/>
</dbReference>
<dbReference type="Gene3D" id="3.40.50.720">
    <property type="entry name" value="NAD(P)-binding Rossmann-like Domain"/>
    <property type="match status" value="1"/>
</dbReference>
<dbReference type="PRINTS" id="PR00080">
    <property type="entry name" value="SDRFAMILY"/>
</dbReference>
<evidence type="ECO:0000313" key="5">
    <source>
        <dbReference type="Proteomes" id="UP001174909"/>
    </source>
</evidence>
<evidence type="ECO:0000256" key="3">
    <source>
        <dbReference type="ARBA" id="ARBA00048508"/>
    </source>
</evidence>
<proteinExistence type="inferred from homology"/>
<dbReference type="InterPro" id="IPR050259">
    <property type="entry name" value="SDR"/>
</dbReference>
<dbReference type="SUPFAM" id="SSF51735">
    <property type="entry name" value="NAD(P)-binding Rossmann-fold domains"/>
    <property type="match status" value="1"/>
</dbReference>
<dbReference type="PRINTS" id="PR00081">
    <property type="entry name" value="GDHRDH"/>
</dbReference>
<evidence type="ECO:0000256" key="1">
    <source>
        <dbReference type="ARBA" id="ARBA00006484"/>
    </source>
</evidence>
<comment type="similarity">
    <text evidence="1">Belongs to the short-chain dehydrogenases/reductases (SDR) family.</text>
</comment>
<dbReference type="AlphaFoldDB" id="A0AA35SXT4"/>
<protein>
    <recommendedName>
        <fullName evidence="2">3-oxoacyl-[acyl-carrier-protein] reductase</fullName>
        <ecNumber evidence="2">1.1.1.100</ecNumber>
    </recommendedName>
</protein>
<keyword evidence="5" id="KW-1185">Reference proteome</keyword>
<dbReference type="PANTHER" id="PTHR42879:SF6">
    <property type="entry name" value="NADPH-DEPENDENT REDUCTASE BACG"/>
    <property type="match status" value="1"/>
</dbReference>
<comment type="catalytic activity">
    <reaction evidence="3">
        <text>a (3R)-hydroxyacyl-[ACP] + NADP(+) = a 3-oxoacyl-[ACP] + NADPH + H(+)</text>
        <dbReference type="Rhea" id="RHEA:17397"/>
        <dbReference type="Rhea" id="RHEA-COMP:9916"/>
        <dbReference type="Rhea" id="RHEA-COMP:9945"/>
        <dbReference type="ChEBI" id="CHEBI:15378"/>
        <dbReference type="ChEBI" id="CHEBI:57783"/>
        <dbReference type="ChEBI" id="CHEBI:58349"/>
        <dbReference type="ChEBI" id="CHEBI:78776"/>
        <dbReference type="ChEBI" id="CHEBI:78827"/>
        <dbReference type="EC" id="1.1.1.100"/>
    </reaction>
</comment>
<dbReference type="PANTHER" id="PTHR42879">
    <property type="entry name" value="3-OXOACYL-(ACYL-CARRIER-PROTEIN) REDUCTASE"/>
    <property type="match status" value="1"/>
</dbReference>
<dbReference type="InterPro" id="IPR002347">
    <property type="entry name" value="SDR_fam"/>
</dbReference>
<dbReference type="Proteomes" id="UP001174909">
    <property type="component" value="Unassembled WGS sequence"/>
</dbReference>
<evidence type="ECO:0000313" key="4">
    <source>
        <dbReference type="EMBL" id="CAI8037664.1"/>
    </source>
</evidence>
<comment type="caution">
    <text evidence="4">The sequence shown here is derived from an EMBL/GenBank/DDBJ whole genome shotgun (WGS) entry which is preliminary data.</text>
</comment>